<protein>
    <recommendedName>
        <fullName evidence="5">VPS9 domain-containing protein</fullName>
    </recommendedName>
</protein>
<dbReference type="Proteomes" id="UP001470230">
    <property type="component" value="Unassembled WGS sequence"/>
</dbReference>
<comment type="caution">
    <text evidence="2">The sequence shown here is derived from an EMBL/GenBank/DDBJ whole genome shotgun (WGS) entry which is preliminary data.</text>
</comment>
<dbReference type="EMBL" id="JAPFFF010000127">
    <property type="protein sequence ID" value="KAK8835407.1"/>
    <property type="molecule type" value="Genomic_DNA"/>
</dbReference>
<organism evidence="2 4">
    <name type="scientific">Tritrichomonas musculus</name>
    <dbReference type="NCBI Taxonomy" id="1915356"/>
    <lineage>
        <taxon>Eukaryota</taxon>
        <taxon>Metamonada</taxon>
        <taxon>Parabasalia</taxon>
        <taxon>Tritrichomonadida</taxon>
        <taxon>Tritrichomonadidae</taxon>
        <taxon>Tritrichomonas</taxon>
    </lineage>
</organism>
<evidence type="ECO:0000313" key="2">
    <source>
        <dbReference type="EMBL" id="KAK8835407.1"/>
    </source>
</evidence>
<dbReference type="EMBL" id="JAPFFF010000023">
    <property type="protein sequence ID" value="KAK8853017.1"/>
    <property type="molecule type" value="Genomic_DNA"/>
</dbReference>
<proteinExistence type="predicted"/>
<evidence type="ECO:0008006" key="5">
    <source>
        <dbReference type="Google" id="ProtNLM"/>
    </source>
</evidence>
<accession>A0ABR2GPB4</accession>
<evidence type="ECO:0000313" key="1">
    <source>
        <dbReference type="EMBL" id="KAK8833930.1"/>
    </source>
</evidence>
<name>A0ABR2GPB4_9EUKA</name>
<evidence type="ECO:0000313" key="4">
    <source>
        <dbReference type="Proteomes" id="UP001470230"/>
    </source>
</evidence>
<dbReference type="EMBL" id="JAPFFF010000583">
    <property type="protein sequence ID" value="KAK8833930.1"/>
    <property type="molecule type" value="Genomic_DNA"/>
</dbReference>
<keyword evidence="4" id="KW-1185">Reference proteome</keyword>
<reference evidence="2 4" key="1">
    <citation type="submission" date="2024-04" db="EMBL/GenBank/DDBJ databases">
        <title>Tritrichomonas musculus Genome.</title>
        <authorList>
            <person name="Alves-Ferreira E."/>
            <person name="Grigg M."/>
            <person name="Lorenzi H."/>
            <person name="Galac M."/>
        </authorList>
    </citation>
    <scope>NUCLEOTIDE SEQUENCE [LARGE SCALE GENOMIC DNA]</scope>
    <source>
        <strain evidence="2 4">EAF2021</strain>
    </source>
</reference>
<sequence>MEKYKESIISSHKQFNEERRLINLFSSINEKTKVQLQNETTQLLINSVYLSRFHYMILTSKLFEFEESVFLFQDIKIASIQTRKQLLGKADYYSYQEIIQYLFKNPTLFAQIIYFFLVNKNESSTANKFVLSEDDRAYFCFYTFPSMFTFFLTNQDRHNALHFIQSLFKLHFYLHDYQFSQSHLFLNDLIFSYFLTTNPTYFFENTVTPLLPDLIVDLPESSTAYVKTKEGHLIRRRYWLAIIKFVSELFIKMKDAIMLLSPQTLELITTIGSIECGTFPFRYLFIIDSMFCSYLQKFINIDKYNNLMKDVCAVIYCYFPQDKLPTPLYKEIKQFLKEDSIIDDFLNSIINKDNIDNTNDDNNNGLTIGLQTSKSSTYFTPRDFSLMYTAIKLFQNNCEPNLPSHFLNMTKSLEKPLQYSNDQQFISIDLTEKVSMLTQIDRNLTDPINNFIDILNLIDLSKFDFSTPEELKSIILDYGDCFLDVSQTCQILSRTDFLTGDIEMLNHVKEMRLKVSENSDKLYQGLIFVSRENEEKKSQKENLSTILANRIVVPLLTERYPIEFQFGPNDLLLVRATYSRFLKSISELISPLNLKAEYQFLIKRCFLFIYIDQIDIAVEFQKKLNLKQGSKPLENYKKNPETLRKLNSLTEHISELVNFAATLFQKVKASQKISENIVLVIRAMKVLKPFDDDLVKIAVSLALNPEVFGFSNFSKIYLIKEEVIKYIFDEEELKLLTRFQENLDSLKS</sequence>
<evidence type="ECO:0000313" key="3">
    <source>
        <dbReference type="EMBL" id="KAK8853017.1"/>
    </source>
</evidence>
<gene>
    <name evidence="2" type="ORF">M9Y10_008014</name>
    <name evidence="3" type="ORF">M9Y10_018016</name>
    <name evidence="1" type="ORF">M9Y10_037821</name>
</gene>